<feature type="compositionally biased region" description="Basic and acidic residues" evidence="5">
    <location>
        <begin position="191"/>
        <end position="207"/>
    </location>
</feature>
<feature type="transmembrane region" description="Helical" evidence="6">
    <location>
        <begin position="231"/>
        <end position="250"/>
    </location>
</feature>
<organism evidence="7 8">
    <name type="scientific">Nicrophorus vespilloides</name>
    <name type="common">Boreal carrion beetle</name>
    <dbReference type="NCBI Taxonomy" id="110193"/>
    <lineage>
        <taxon>Eukaryota</taxon>
        <taxon>Metazoa</taxon>
        <taxon>Ecdysozoa</taxon>
        <taxon>Arthropoda</taxon>
        <taxon>Hexapoda</taxon>
        <taxon>Insecta</taxon>
        <taxon>Pterygota</taxon>
        <taxon>Neoptera</taxon>
        <taxon>Endopterygota</taxon>
        <taxon>Coleoptera</taxon>
        <taxon>Polyphaga</taxon>
        <taxon>Staphyliniformia</taxon>
        <taxon>Silphidae</taxon>
        <taxon>Nicrophorinae</taxon>
        <taxon>Nicrophorus</taxon>
    </lineage>
</organism>
<dbReference type="RefSeq" id="XP_017778076.1">
    <property type="nucleotide sequence ID" value="XM_017922587.1"/>
</dbReference>
<keyword evidence="3 6" id="KW-1133">Transmembrane helix</keyword>
<feature type="transmembrane region" description="Helical" evidence="6">
    <location>
        <begin position="350"/>
        <end position="370"/>
    </location>
</feature>
<dbReference type="Proteomes" id="UP000695000">
    <property type="component" value="Unplaced"/>
</dbReference>
<keyword evidence="7" id="KW-1185">Reference proteome</keyword>
<feature type="transmembrane region" description="Helical" evidence="6">
    <location>
        <begin position="256"/>
        <end position="280"/>
    </location>
</feature>
<evidence type="ECO:0000256" key="2">
    <source>
        <dbReference type="ARBA" id="ARBA00022692"/>
    </source>
</evidence>
<keyword evidence="4 6" id="KW-0472">Membrane</keyword>
<evidence type="ECO:0000256" key="3">
    <source>
        <dbReference type="ARBA" id="ARBA00022989"/>
    </source>
</evidence>
<gene>
    <name evidence="8" type="primary">LOC108563803</name>
</gene>
<evidence type="ECO:0000313" key="7">
    <source>
        <dbReference type="Proteomes" id="UP000695000"/>
    </source>
</evidence>
<comment type="subcellular location">
    <subcellularLocation>
        <location evidence="1">Membrane</location>
        <topology evidence="1">Multi-pass membrane protein</topology>
    </subcellularLocation>
</comment>
<name>A0ABM1MU26_NICVS</name>
<dbReference type="Pfam" id="PF02535">
    <property type="entry name" value="Zip"/>
    <property type="match status" value="1"/>
</dbReference>
<feature type="transmembrane region" description="Helical" evidence="6">
    <location>
        <begin position="32"/>
        <end position="54"/>
    </location>
</feature>
<keyword evidence="2 6" id="KW-0812">Transmembrane</keyword>
<dbReference type="InterPro" id="IPR003689">
    <property type="entry name" value="ZIP"/>
</dbReference>
<feature type="transmembrane region" description="Helical" evidence="6">
    <location>
        <begin position="318"/>
        <end position="338"/>
    </location>
</feature>
<feature type="transmembrane region" description="Helical" evidence="6">
    <location>
        <begin position="113"/>
        <end position="138"/>
    </location>
</feature>
<evidence type="ECO:0000256" key="6">
    <source>
        <dbReference type="SAM" id="Phobius"/>
    </source>
</evidence>
<dbReference type="PANTHER" id="PTHR11040">
    <property type="entry name" value="ZINC/IRON TRANSPORTER"/>
    <property type="match status" value="1"/>
</dbReference>
<dbReference type="GeneID" id="108563803"/>
<evidence type="ECO:0000256" key="4">
    <source>
        <dbReference type="ARBA" id="ARBA00023136"/>
    </source>
</evidence>
<evidence type="ECO:0000256" key="5">
    <source>
        <dbReference type="SAM" id="MobiDB-lite"/>
    </source>
</evidence>
<accession>A0ABM1MU26</accession>
<feature type="transmembrane region" description="Helical" evidence="6">
    <location>
        <begin position="287"/>
        <end position="312"/>
    </location>
</feature>
<proteinExistence type="predicted"/>
<reference evidence="8" key="1">
    <citation type="submission" date="2025-08" db="UniProtKB">
        <authorList>
            <consortium name="RefSeq"/>
        </authorList>
    </citation>
    <scope>IDENTIFICATION</scope>
    <source>
        <tissue evidence="8">Whole Larva</tissue>
    </source>
</reference>
<feature type="region of interest" description="Disordered" evidence="5">
    <location>
        <begin position="173"/>
        <end position="210"/>
    </location>
</feature>
<dbReference type="PANTHER" id="PTHR11040:SF203">
    <property type="entry name" value="FI18611P1-RELATED"/>
    <property type="match status" value="1"/>
</dbReference>
<feature type="transmembrane region" description="Helical" evidence="6">
    <location>
        <begin position="74"/>
        <end position="93"/>
    </location>
</feature>
<sequence length="397" mass="44058">MSNFFTDMFIARHGDEHDHDHDHDHEEEGSPVIAKVVAMCVLFLASFIIGCLPIKLAKIFHWDKNAKNNRVVQFLLCLGGGVLLCTTFLHLLPEVAEQIQEMQSDGTLPELKIHFAEFLMCVGFFTMYLVEEIVHYYLHRKQKNSDMCALRRSLSVRRGDVSSVSTSELVKSMEEAKPNPLEFHNSHRHSERSGHSHVEHSHSEHAGHSHVGHSHVIIDAEDSIVQSIRGLLVVLALSVHELFEGLAVGLESAPSNVWYMFGAVSAHKLVIAFCIGVELVSTKTRTILTVIYVFTFAVVSPLGIGIGILVSGDGESETAVASVILQGLASGTLLYVVFFEILQAERKGGILQWLAVFVGFLLMFIITLFAGHEHSHGGHEHEHDLHETSTHVPTNLF</sequence>
<protein>
    <submittedName>
        <fullName evidence="8">Zinc transporter ZIP1 isoform X1</fullName>
    </submittedName>
</protein>
<evidence type="ECO:0000313" key="8">
    <source>
        <dbReference type="RefSeq" id="XP_017778076.1"/>
    </source>
</evidence>
<evidence type="ECO:0000256" key="1">
    <source>
        <dbReference type="ARBA" id="ARBA00004141"/>
    </source>
</evidence>